<sequence length="1360" mass="143088">MQYLSRRFFYYLLTLWLTSFSLCVLAQPRPLAQYSEQQKIQQVSLQKSLTDAELANYRQALTVARRLNRPITEQHPDGTVTILSGITERGELLYKRTFSTTQAGITTRTNSFYSGGSLGLSLSGSTLTNKLGIWDGGRVRSTHVEFRTSSGASRVTQIDSSSSLSDHSTHVAGIMIAAGVNPQVKGMAYGANLRAYDFSSDISEMTAAAPNLLVSNHSYGFNAGWVFDDTRTTPNQWEWWGDTTISKTEDYKFGLYDSQGRAFDQIMYNSPYYLIVKSAGNSHGDNGPGDGQPYYLGNGTTLVTTPRNNQNGYDQIPTNSVAKNILSIAAVGLLTNGYNQAADVSLGSFSSWGPTDDGRIKPDLAGVGVGVLSSISTNDSAYTTYQGTSMASPNVAGSLLLAQELYAQRNSGKYMRSSTLRGLALHTADEAGTTTGPDYRFGWGLLNMEKVGRVLLNTSSNHLMDERTLAQSGTYSLTVVASGRGPLTASIAWTDPAGTAVTTSTAGGILNNRTPRLVNDLDIRVSDGTTTTQPWTLDPANPGNAAVRGDNIRDNYEQVLISNPVPGQSYVVTVSHKGTLSGNTASTQDYALLISGIGGTAYCASAPSSSAGTRIDRVQFNTINQAGSTGCTTYTNNTQVSTTVQPGQTIPLSVTTGTCGASANVVVKAFADWNQDGDFEDANELLATSAVLNGPSAFSTPVTVPTSVTTGQYVRLRIVAVETGSADAVTACGTYGAGETQDYVLQTVQVANDLGIVSLVSPADNFCSQYSNETTVSVRVRNYGTAAQQNIPVTVRIVNSATNTEVASLTSLVTSLSAFEEKLVSLSLPANVSLTPGQTYQFQLAIALSNDLITANNMLQVSRTATNSPNDGLFSATRCGTDGAVSLLNRGGNVAYWYDAPTGGNLIAAGNQTSAPTVPASGTVYAGLNEFSSAIGPVSKSVFGGGSYSGNFGPAPLISTTVPIQIESARLYIGTAGKLTFTVQKLDNTTVSTVTIDVTPTRNQSLTATVNSQLVDDPNDQGAVYPLNLSIPAAGDYKITIGYAGGASIFRSNTAVTGYPYQVTTQSGTPIVSITGALFNSNNTDQTLTNAWYYFYNMRVRALSCPSAQRVAVTPTAGTAATAAITASGSTSICQGSSVILRATTGTDYTYQWYRNGTAISGATSSTLAAGTAGSYVVQVSNSCLPVRSAAVTVTTNAGIAPIITATGFTLTTNAVSNIQWLLNGVAISGANSATYVVTQTGRYSVRGSVNGCGELTADDVYLTILAAEPTSAAGELLVYPNPASKLVTIKLSTDATLKTLPTAQLVDLQGRTLKAVTLQRSGTIYMSEVDVSTLPAGMVFVIVTDEQNRTLGIQRMTKQ</sequence>
<dbReference type="PROSITE" id="PS50835">
    <property type="entry name" value="IG_LIKE"/>
    <property type="match status" value="1"/>
</dbReference>
<organism evidence="7 8">
    <name type="scientific">Spirosoma rhododendri</name>
    <dbReference type="NCBI Taxonomy" id="2728024"/>
    <lineage>
        <taxon>Bacteria</taxon>
        <taxon>Pseudomonadati</taxon>
        <taxon>Bacteroidota</taxon>
        <taxon>Cytophagia</taxon>
        <taxon>Cytophagales</taxon>
        <taxon>Cytophagaceae</taxon>
        <taxon>Spirosoma</taxon>
    </lineage>
</organism>
<gene>
    <name evidence="7" type="ORF">HH216_09055</name>
</gene>
<dbReference type="SUPFAM" id="SSF49785">
    <property type="entry name" value="Galactose-binding domain-like"/>
    <property type="match status" value="1"/>
</dbReference>
<evidence type="ECO:0000259" key="6">
    <source>
        <dbReference type="PROSITE" id="PS50835"/>
    </source>
</evidence>
<evidence type="ECO:0000256" key="4">
    <source>
        <dbReference type="ARBA" id="ARBA00022825"/>
    </source>
</evidence>
<dbReference type="Gene3D" id="2.60.40.10">
    <property type="entry name" value="Immunoglobulins"/>
    <property type="match status" value="1"/>
</dbReference>
<dbReference type="InterPro" id="IPR026444">
    <property type="entry name" value="Secre_tail"/>
</dbReference>
<accession>A0A7L5DKC0</accession>
<keyword evidence="4 5" id="KW-0720">Serine protease</keyword>
<dbReference type="Proteomes" id="UP000501128">
    <property type="component" value="Chromosome"/>
</dbReference>
<dbReference type="InterPro" id="IPR051048">
    <property type="entry name" value="Peptidase_S8/S53_subtilisin"/>
</dbReference>
<dbReference type="SUPFAM" id="SSF52743">
    <property type="entry name" value="Subtilisin-like"/>
    <property type="match status" value="1"/>
</dbReference>
<reference evidence="7 8" key="1">
    <citation type="submission" date="2020-04" db="EMBL/GenBank/DDBJ databases">
        <title>Genome sequencing of novel species.</title>
        <authorList>
            <person name="Heo J."/>
            <person name="Kim S.-J."/>
            <person name="Kim J.-S."/>
            <person name="Hong S.-B."/>
            <person name="Kwon S.-W."/>
        </authorList>
    </citation>
    <scope>NUCLEOTIDE SEQUENCE [LARGE SCALE GENOMIC DNA]</scope>
    <source>
        <strain evidence="7 8">CJU-R4</strain>
    </source>
</reference>
<feature type="active site" description="Charge relay system" evidence="5">
    <location>
        <position position="167"/>
    </location>
</feature>
<dbReference type="PANTHER" id="PTHR43399:SF4">
    <property type="entry name" value="CELL WALL-ASSOCIATED PROTEASE"/>
    <property type="match status" value="1"/>
</dbReference>
<proteinExistence type="inferred from homology"/>
<dbReference type="PROSITE" id="PS00138">
    <property type="entry name" value="SUBTILASE_SER"/>
    <property type="match status" value="1"/>
</dbReference>
<dbReference type="KEGG" id="srho:HH216_09055"/>
<evidence type="ECO:0000256" key="5">
    <source>
        <dbReference type="PROSITE-ProRule" id="PRU01240"/>
    </source>
</evidence>
<dbReference type="Gene3D" id="3.40.50.200">
    <property type="entry name" value="Peptidase S8/S53 domain"/>
    <property type="match status" value="1"/>
</dbReference>
<dbReference type="InterPro" id="IPR036852">
    <property type="entry name" value="Peptidase_S8/S53_dom_sf"/>
</dbReference>
<dbReference type="InterPro" id="IPR008979">
    <property type="entry name" value="Galactose-bd-like_sf"/>
</dbReference>
<dbReference type="Gene3D" id="2.60.120.380">
    <property type="match status" value="1"/>
</dbReference>
<dbReference type="Pfam" id="PF20009">
    <property type="entry name" value="GEVED"/>
    <property type="match status" value="1"/>
</dbReference>
<dbReference type="Pfam" id="PF00082">
    <property type="entry name" value="Peptidase_S8"/>
    <property type="match status" value="1"/>
</dbReference>
<feature type="active site" description="Charge relay system" evidence="5">
    <location>
        <position position="389"/>
    </location>
</feature>
<feature type="domain" description="Ig-like" evidence="6">
    <location>
        <begin position="1115"/>
        <end position="1195"/>
    </location>
</feature>
<keyword evidence="8" id="KW-1185">Reference proteome</keyword>
<dbReference type="InterPro" id="IPR045474">
    <property type="entry name" value="GEVED"/>
</dbReference>
<evidence type="ECO:0000256" key="3">
    <source>
        <dbReference type="ARBA" id="ARBA00022801"/>
    </source>
</evidence>
<dbReference type="GO" id="GO:0004252">
    <property type="term" value="F:serine-type endopeptidase activity"/>
    <property type="evidence" value="ECO:0007669"/>
    <property type="project" value="UniProtKB-UniRule"/>
</dbReference>
<dbReference type="Pfam" id="PF18962">
    <property type="entry name" value="Por_Secre_tail"/>
    <property type="match status" value="1"/>
</dbReference>
<dbReference type="InterPro" id="IPR013783">
    <property type="entry name" value="Ig-like_fold"/>
</dbReference>
<feature type="active site" description="Charge relay system" evidence="5">
    <location>
        <position position="135"/>
    </location>
</feature>
<dbReference type="NCBIfam" id="TIGR04183">
    <property type="entry name" value="Por_Secre_tail"/>
    <property type="match status" value="1"/>
</dbReference>
<dbReference type="EMBL" id="CP051677">
    <property type="protein sequence ID" value="QJD78555.1"/>
    <property type="molecule type" value="Genomic_DNA"/>
</dbReference>
<evidence type="ECO:0000313" key="7">
    <source>
        <dbReference type="EMBL" id="QJD78555.1"/>
    </source>
</evidence>
<evidence type="ECO:0000313" key="8">
    <source>
        <dbReference type="Proteomes" id="UP000501128"/>
    </source>
</evidence>
<keyword evidence="2 5" id="KW-0645">Protease</keyword>
<dbReference type="InterPro" id="IPR007110">
    <property type="entry name" value="Ig-like_dom"/>
</dbReference>
<keyword evidence="3 5" id="KW-0378">Hydrolase</keyword>
<protein>
    <submittedName>
        <fullName evidence="7">S8 family serine peptidase</fullName>
    </submittedName>
</protein>
<evidence type="ECO:0000256" key="1">
    <source>
        <dbReference type="ARBA" id="ARBA00011073"/>
    </source>
</evidence>
<dbReference type="PROSITE" id="PS51892">
    <property type="entry name" value="SUBTILASE"/>
    <property type="match status" value="1"/>
</dbReference>
<dbReference type="InterPro" id="IPR023828">
    <property type="entry name" value="Peptidase_S8_Ser-AS"/>
</dbReference>
<comment type="similarity">
    <text evidence="1 5">Belongs to the peptidase S8 family.</text>
</comment>
<dbReference type="GO" id="GO:0006508">
    <property type="term" value="P:proteolysis"/>
    <property type="evidence" value="ECO:0007669"/>
    <property type="project" value="UniProtKB-KW"/>
</dbReference>
<dbReference type="InterPro" id="IPR000209">
    <property type="entry name" value="Peptidase_S8/S53_dom"/>
</dbReference>
<dbReference type="PANTHER" id="PTHR43399">
    <property type="entry name" value="SUBTILISIN-RELATED"/>
    <property type="match status" value="1"/>
</dbReference>
<evidence type="ECO:0000256" key="2">
    <source>
        <dbReference type="ARBA" id="ARBA00022670"/>
    </source>
</evidence>
<name>A0A7L5DKC0_9BACT</name>